<feature type="region of interest" description="Disordered" evidence="1">
    <location>
        <begin position="1529"/>
        <end position="1564"/>
    </location>
</feature>
<keyword evidence="2" id="KW-0472">Membrane</keyword>
<protein>
    <submittedName>
        <fullName evidence="3">Uncharacterized protein</fullName>
    </submittedName>
</protein>
<feature type="compositionally biased region" description="Basic and acidic residues" evidence="1">
    <location>
        <begin position="1544"/>
        <end position="1554"/>
    </location>
</feature>
<reference evidence="3" key="1">
    <citation type="submission" date="2016-10" db="EMBL/GenBank/DDBJ databases">
        <authorList>
            <person name="Benchimol M."/>
            <person name="Almeida L.G."/>
            <person name="Vasconcelos A.T."/>
            <person name="Perreira-Neves A."/>
            <person name="Rosa I.A."/>
            <person name="Tasca T."/>
            <person name="Bogo M.R."/>
            <person name="de Souza W."/>
        </authorList>
    </citation>
    <scope>NUCLEOTIDE SEQUENCE [LARGE SCALE GENOMIC DNA]</scope>
    <source>
        <strain evidence="3">K</strain>
    </source>
</reference>
<dbReference type="OrthoDB" id="10635266at2759"/>
<dbReference type="EMBL" id="MLAK01000771">
    <property type="protein sequence ID" value="OHT05068.1"/>
    <property type="molecule type" value="Genomic_DNA"/>
</dbReference>
<feature type="compositionally biased region" description="Low complexity" evidence="1">
    <location>
        <begin position="1234"/>
        <end position="1274"/>
    </location>
</feature>
<name>A0A1J4K5R5_9EUKA</name>
<evidence type="ECO:0000313" key="4">
    <source>
        <dbReference type="Proteomes" id="UP000179807"/>
    </source>
</evidence>
<accession>A0A1J4K5R5</accession>
<feature type="transmembrane region" description="Helical" evidence="2">
    <location>
        <begin position="154"/>
        <end position="175"/>
    </location>
</feature>
<evidence type="ECO:0000256" key="1">
    <source>
        <dbReference type="SAM" id="MobiDB-lite"/>
    </source>
</evidence>
<dbReference type="RefSeq" id="XP_068358204.1">
    <property type="nucleotide sequence ID" value="XM_068492869.1"/>
</dbReference>
<dbReference type="GeneID" id="94827573"/>
<feature type="region of interest" description="Disordered" evidence="1">
    <location>
        <begin position="1226"/>
        <end position="1276"/>
    </location>
</feature>
<organism evidence="3 4">
    <name type="scientific">Tritrichomonas foetus</name>
    <dbReference type="NCBI Taxonomy" id="1144522"/>
    <lineage>
        <taxon>Eukaryota</taxon>
        <taxon>Metamonada</taxon>
        <taxon>Parabasalia</taxon>
        <taxon>Tritrichomonadida</taxon>
        <taxon>Tritrichomonadidae</taxon>
        <taxon>Tritrichomonas</taxon>
    </lineage>
</organism>
<proteinExistence type="predicted"/>
<sequence length="1564" mass="180322">MGLNIRTKSHHHKNEYFAFPIQIFHLSDVQSPKRRKMFHFILFFIFIGLFFYLFLLLLRFLFFRVIKHKVGTIFHEDFLFVSGKSWLSIGSLRGHSEFGSIDIQNLSIVFHPIILFSKKKYAFIQVTADKLSFSINSLNIKQKTESTPFPIEKWIFIHILTYLLTFFIRTVSFFLQNVEIKINGILIKNSAFLFQLDRKSTEVKSIIKFFNISLIHENIVIFHIPKIAMNLQSTVQLIPYFLTLNFDSFHFKNELINIDYNDSHLFVNLRSFSVSVPTDDEVHCNLIVDPIHADFFKTNLYTKSFSFYVTSLNWSIKSFTTGMITASRNNCPLGTIEYTTFSKFVFSIAPCELTVAMPLIIDIAVIGRKFSKRFGKSSNSPTLLKKFQVYSSNVIFNLNLSDAHVLQFNVVKPRVRNMVLYAKSFTGDVIFPGSKHQVINGQLGQLNFDKPNFSLKVERVELALTVGFAENDFIKEMFELFSFIDKQMRGITLDSRALDPPTRRIMSLEAKYAKFIMVNFPLTLQISKSQEAKRSAMQHLLRRQEKAINILQVKKIHCFNEDEFNKMSRTILYKLFRGNTAEMKNSEVYLYKGEGENITVILNGPAVPNKKSALEMIENEFPGISNENVGKVAGGLISLSATYINVQLPNLGEVIRGDEIKINGYFFACRRKGEKKSDFYISRNYSDNGQTIIDIPLVSSRSVSFVKLTGNFGKAYSKATPAILEFFQDNKIATSIMRKKKFKFNRIGFFDMCRIIFQVHFDFNVKELNYGYNDGLRAFKLNDYAVLNVIDCHFTLINGEFKVKAPEMTVKILTDRGYQNAATFSEPDLYTFLPSTNSLNPERKRPFLIPIDSRRILDNTYDPYLKYRTSTYGTIIRASFGNKPATVDADLLISVFEQLVMKHPRSSSFILPPAFAVRLKPRVFYIFTEVEVKLPSVTITYQQNAVTAKLSCPIENEPLHFFMRIEKEKNFEMLLNSKEFSLNVNAFSINLMGLGIKDFNFKIYDQKQQIIAESATIDISSKILSYWYLFRINLPKPNIKTPKNRANENDLIKPEPLSELHDMNNNTDLYDFFSNRKLIFVIPTITLKILMKNTNAIPQFQIIGGKLELRETDTEIYLPNLQNKNNQNKQNEIPMINKNHAKMLNVSTDKIALTMVSAFPLFELSSFQLNHAYSNNRIIDIIEIDNIMSNVKSDDIDFIKSSFHKIKSRIISISQHIQEEKKLNKIEASKPNDSSSINENNGQNNINENINNNKLNPNTNSLNSTSLNSNNNNNPEKKQIASVRSLCVRFIQEEGTSLLTVRAGNIAGKRVKKNNNATISSMIITKFDVVHDLGTDMFKNMIEMMSINLNNINNEGDGYTSSSGQNVFFKMLLEEAPLKMKFPVFERVEVYIGTFFLRISLPFIRQFRAFFPTAETIQMLDLEQESEEVEEDEIEFGMDDDESSAMIIEEKDENSMFIQKFIFHSFDAELSFRRKAGGAFSEFLHRPLNFKGLQRYDIFGTQKQLTTFVRRTLTRTAIMSLPKMFFSKNRPQQSMMATQQNQKDSNENEKRNMRNLEISPPSQK</sequence>
<comment type="caution">
    <text evidence="3">The sequence shown here is derived from an EMBL/GenBank/DDBJ whole genome shotgun (WGS) entry which is preliminary data.</text>
</comment>
<evidence type="ECO:0000256" key="2">
    <source>
        <dbReference type="SAM" id="Phobius"/>
    </source>
</evidence>
<dbReference type="VEuPathDB" id="TrichDB:TRFO_06062"/>
<keyword evidence="4" id="KW-1185">Reference proteome</keyword>
<feature type="compositionally biased region" description="Polar residues" evidence="1">
    <location>
        <begin position="1529"/>
        <end position="1543"/>
    </location>
</feature>
<keyword evidence="2" id="KW-0812">Transmembrane</keyword>
<keyword evidence="2" id="KW-1133">Transmembrane helix</keyword>
<dbReference type="Proteomes" id="UP000179807">
    <property type="component" value="Unassembled WGS sequence"/>
</dbReference>
<gene>
    <name evidence="3" type="ORF">TRFO_06062</name>
</gene>
<feature type="transmembrane region" description="Helical" evidence="2">
    <location>
        <begin position="37"/>
        <end position="62"/>
    </location>
</feature>
<evidence type="ECO:0000313" key="3">
    <source>
        <dbReference type="EMBL" id="OHT05068.1"/>
    </source>
</evidence>